<dbReference type="Gene3D" id="1.10.287.70">
    <property type="match status" value="2"/>
</dbReference>
<accession>A0A183UN78</accession>
<dbReference type="PANTHER" id="PTHR11003">
    <property type="entry name" value="POTASSIUM CHANNEL, SUBFAMILY K"/>
    <property type="match status" value="1"/>
</dbReference>
<evidence type="ECO:0000256" key="5">
    <source>
        <dbReference type="SAM" id="Phobius"/>
    </source>
</evidence>
<dbReference type="Proteomes" id="UP000050794">
    <property type="component" value="Unassembled WGS sequence"/>
</dbReference>
<dbReference type="InterPro" id="IPR003280">
    <property type="entry name" value="2pore_dom_K_chnl"/>
</dbReference>
<feature type="transmembrane region" description="Helical" evidence="5">
    <location>
        <begin position="197"/>
        <end position="217"/>
    </location>
</feature>
<evidence type="ECO:0000256" key="3">
    <source>
        <dbReference type="ARBA" id="ARBA00022989"/>
    </source>
</evidence>
<dbReference type="WBParaSite" id="TCNE_0000994801-mRNA-1">
    <property type="protein sequence ID" value="TCNE_0000994801-mRNA-1"/>
    <property type="gene ID" value="TCNE_0000994801"/>
</dbReference>
<dbReference type="EMBL" id="UYWY01020336">
    <property type="protein sequence ID" value="VDM41269.1"/>
    <property type="molecule type" value="Genomic_DNA"/>
</dbReference>
<proteinExistence type="predicted"/>
<protein>
    <submittedName>
        <fullName evidence="8">Ion_trans_2 domain-containing protein</fullName>
    </submittedName>
</protein>
<organism evidence="7 8">
    <name type="scientific">Toxocara canis</name>
    <name type="common">Canine roundworm</name>
    <dbReference type="NCBI Taxonomy" id="6265"/>
    <lineage>
        <taxon>Eukaryota</taxon>
        <taxon>Metazoa</taxon>
        <taxon>Ecdysozoa</taxon>
        <taxon>Nematoda</taxon>
        <taxon>Chromadorea</taxon>
        <taxon>Rhabditida</taxon>
        <taxon>Spirurina</taxon>
        <taxon>Ascaridomorpha</taxon>
        <taxon>Ascaridoidea</taxon>
        <taxon>Toxocaridae</taxon>
        <taxon>Toxocara</taxon>
    </lineage>
</organism>
<evidence type="ECO:0000313" key="6">
    <source>
        <dbReference type="EMBL" id="VDM41269.1"/>
    </source>
</evidence>
<evidence type="ECO:0000256" key="4">
    <source>
        <dbReference type="ARBA" id="ARBA00023136"/>
    </source>
</evidence>
<keyword evidence="3 5" id="KW-1133">Transmembrane helix</keyword>
<evidence type="ECO:0000256" key="2">
    <source>
        <dbReference type="ARBA" id="ARBA00022692"/>
    </source>
</evidence>
<evidence type="ECO:0000256" key="1">
    <source>
        <dbReference type="ARBA" id="ARBA00004141"/>
    </source>
</evidence>
<keyword evidence="7" id="KW-1185">Reference proteome</keyword>
<comment type="subcellular location">
    <subcellularLocation>
        <location evidence="1">Membrane</location>
        <topology evidence="1">Multi-pass membrane protein</topology>
    </subcellularLocation>
</comment>
<dbReference type="SUPFAM" id="SSF81324">
    <property type="entry name" value="Voltage-gated potassium channels"/>
    <property type="match status" value="1"/>
</dbReference>
<keyword evidence="2 5" id="KW-0812">Transmembrane</keyword>
<dbReference type="PANTHER" id="PTHR11003:SF335">
    <property type="entry name" value="POTASSIUM CHANNEL DOMAIN-CONTAINING PROTEIN"/>
    <property type="match status" value="1"/>
</dbReference>
<dbReference type="GO" id="GO:0015271">
    <property type="term" value="F:outward rectifier potassium channel activity"/>
    <property type="evidence" value="ECO:0007669"/>
    <property type="project" value="TreeGrafter"/>
</dbReference>
<gene>
    <name evidence="6" type="ORF">TCNE_LOCUS9948</name>
</gene>
<dbReference type="GO" id="GO:0022841">
    <property type="term" value="F:potassium ion leak channel activity"/>
    <property type="evidence" value="ECO:0007669"/>
    <property type="project" value="TreeGrafter"/>
</dbReference>
<feature type="transmembrane region" description="Helical" evidence="5">
    <location>
        <begin position="43"/>
        <end position="61"/>
    </location>
</feature>
<evidence type="ECO:0000313" key="7">
    <source>
        <dbReference type="Proteomes" id="UP000050794"/>
    </source>
</evidence>
<dbReference type="GO" id="GO:0030322">
    <property type="term" value="P:stabilization of membrane potential"/>
    <property type="evidence" value="ECO:0007669"/>
    <property type="project" value="TreeGrafter"/>
</dbReference>
<name>A0A183UN78_TOXCA</name>
<sequence length="355" mass="40841">MLAPNNQLILPHFDMHRNALRMHRPSVFQQMAKLDNKLGVRHVLLVVILSLYALFGGLIFYKLEHDNEINSLNENHIILTNFFENLTIRLFKIVNVTPTPQQHQQAMELVRDYYREMLLVEDKYAGSVFHKYENFDERLTWYFSSAIFFGDDNIRRSWDSVNVDGGKRLGSCATRFQSLATIGLGDVMPNNIKYNPLVSLMFIFGLALLSLVNGTVYRKVERKFLAYMDQFESWLQNLNYGVRLPEGYLVFRNLSPNIQLLALALPIFDNIEEANIHELLDPRNTKLGQRTFAERGRIRSLTMPATDLADTATLGIFATTHAKHRSATFAVIIILYSSFSVTKTKITIHPCNLLH</sequence>
<reference evidence="6 7" key="2">
    <citation type="submission" date="2018-11" db="EMBL/GenBank/DDBJ databases">
        <authorList>
            <consortium name="Pathogen Informatics"/>
        </authorList>
    </citation>
    <scope>NUCLEOTIDE SEQUENCE [LARGE SCALE GENOMIC DNA]</scope>
</reference>
<reference evidence="8" key="1">
    <citation type="submission" date="2016-06" db="UniProtKB">
        <authorList>
            <consortium name="WormBaseParasite"/>
        </authorList>
    </citation>
    <scope>IDENTIFICATION</scope>
</reference>
<dbReference type="GO" id="GO:0005886">
    <property type="term" value="C:plasma membrane"/>
    <property type="evidence" value="ECO:0007669"/>
    <property type="project" value="TreeGrafter"/>
</dbReference>
<dbReference type="AlphaFoldDB" id="A0A183UN78"/>
<evidence type="ECO:0000313" key="8">
    <source>
        <dbReference type="WBParaSite" id="TCNE_0000994801-mRNA-1"/>
    </source>
</evidence>
<keyword evidence="4 5" id="KW-0472">Membrane</keyword>